<evidence type="ECO:0000256" key="4">
    <source>
        <dbReference type="ARBA" id="ARBA00023125"/>
    </source>
</evidence>
<evidence type="ECO:0000259" key="6">
    <source>
        <dbReference type="PROSITE" id="PS50045"/>
    </source>
</evidence>
<dbReference type="Gene3D" id="3.40.50.300">
    <property type="entry name" value="P-loop containing nucleotide triphosphate hydrolases"/>
    <property type="match status" value="1"/>
</dbReference>
<keyword evidence="4" id="KW-0238">DNA-binding</keyword>
<dbReference type="CDD" id="cd00009">
    <property type="entry name" value="AAA"/>
    <property type="match status" value="1"/>
</dbReference>
<evidence type="ECO:0000313" key="8">
    <source>
        <dbReference type="Proteomes" id="UP000287156"/>
    </source>
</evidence>
<dbReference type="InterPro" id="IPR003018">
    <property type="entry name" value="GAF"/>
</dbReference>
<dbReference type="InterPro" id="IPR025662">
    <property type="entry name" value="Sigma_54_int_dom_ATP-bd_1"/>
</dbReference>
<accession>A0A429XUW6</accession>
<keyword evidence="3" id="KW-0805">Transcription regulation</keyword>
<dbReference type="GO" id="GO:0006355">
    <property type="term" value="P:regulation of DNA-templated transcription"/>
    <property type="evidence" value="ECO:0007669"/>
    <property type="project" value="InterPro"/>
</dbReference>
<evidence type="ECO:0000256" key="3">
    <source>
        <dbReference type="ARBA" id="ARBA00023015"/>
    </source>
</evidence>
<dbReference type="FunFam" id="3.40.50.300:FF:000006">
    <property type="entry name" value="DNA-binding transcriptional regulator NtrC"/>
    <property type="match status" value="1"/>
</dbReference>
<dbReference type="EMBL" id="QYTV02000010">
    <property type="protein sequence ID" value="RST71977.1"/>
    <property type="molecule type" value="Genomic_DNA"/>
</dbReference>
<dbReference type="PRINTS" id="PR01590">
    <property type="entry name" value="HTHFIS"/>
</dbReference>
<name>A0A429XUW6_9BACI</name>
<evidence type="ECO:0000313" key="7">
    <source>
        <dbReference type="EMBL" id="RST71977.1"/>
    </source>
</evidence>
<dbReference type="AlphaFoldDB" id="A0A429XUW6"/>
<dbReference type="Gene3D" id="3.30.450.40">
    <property type="match status" value="1"/>
</dbReference>
<dbReference type="SUPFAM" id="SSF46689">
    <property type="entry name" value="Homeodomain-like"/>
    <property type="match status" value="1"/>
</dbReference>
<dbReference type="InterPro" id="IPR002197">
    <property type="entry name" value="HTH_Fis"/>
</dbReference>
<dbReference type="PROSITE" id="PS00675">
    <property type="entry name" value="SIGMA54_INTERACT_1"/>
    <property type="match status" value="1"/>
</dbReference>
<dbReference type="Gene3D" id="1.10.10.60">
    <property type="entry name" value="Homeodomain-like"/>
    <property type="match status" value="1"/>
</dbReference>
<dbReference type="InterPro" id="IPR025943">
    <property type="entry name" value="Sigma_54_int_dom_ATP-bd_2"/>
</dbReference>
<dbReference type="InterPro" id="IPR002078">
    <property type="entry name" value="Sigma_54_int"/>
</dbReference>
<dbReference type="Proteomes" id="UP000287156">
    <property type="component" value="Unassembled WGS sequence"/>
</dbReference>
<feature type="domain" description="Sigma-54 factor interaction" evidence="6">
    <location>
        <begin position="284"/>
        <end position="509"/>
    </location>
</feature>
<dbReference type="InterPro" id="IPR029016">
    <property type="entry name" value="GAF-like_dom_sf"/>
</dbReference>
<keyword evidence="5" id="KW-0804">Transcription</keyword>
<dbReference type="InterPro" id="IPR003593">
    <property type="entry name" value="AAA+_ATPase"/>
</dbReference>
<dbReference type="OrthoDB" id="9771372at2"/>
<dbReference type="SMART" id="SM00382">
    <property type="entry name" value="AAA"/>
    <property type="match status" value="1"/>
</dbReference>
<sequence>MQQIGEKKRMITFSWRRCYEFGLSPTQFQLSKILNDRQIDQLLKKNADLTNVAIPLINNLSPLLTQPGHLASLADRNGTIIYTKGDTAFEKSAKKLQMQVGANWLEKERGTNAIGVALREKNSICIYGDQHFYVNAHYLSCSAAPIFSPSGEVIGVINISGEKDLFHPHNHVLAQLIADSIHHQLMLRHVEDEKKLAEIEIDYITNKLITVPYLSLNAKHRIIRANDAARRELGKDLTGEKLKDKHYFFIESIPSANRNLHRFAALKRTEHSAINRELYTFSDIQGVCPSIMQAKKVGRKAATTDIPILIIGETGTGKELFAQSIHTSSLRSPHPFVAVNCSAIPESLIESELFGYVGGAFTGASKEGSMGKFEAAQNGTVFLDEIGDMSLRSQASLLRALQEKEITPVGSTTSKQINVRVVAATNKNLLQEIEAGHFRADLYYRLKGIQITLPPLRKRNDLIDLAYYFLNDNGYQNKTMSKEAEERILIHDWPGNMRELMNVLFEAAVLSEENTIHAHDLRIDHFPVEDSSEIAPLKDVEKETIKRYVRLANGNMSLAAELLDISRTTLYRKINEYKIELR</sequence>
<dbReference type="InterPro" id="IPR058031">
    <property type="entry name" value="AAA_lid_NorR"/>
</dbReference>
<dbReference type="PROSITE" id="PS00688">
    <property type="entry name" value="SIGMA54_INTERACT_3"/>
    <property type="match status" value="1"/>
</dbReference>
<proteinExistence type="predicted"/>
<evidence type="ECO:0000256" key="2">
    <source>
        <dbReference type="ARBA" id="ARBA00022840"/>
    </source>
</evidence>
<dbReference type="RefSeq" id="WP_126051983.1">
    <property type="nucleotide sequence ID" value="NZ_QYTV02000010.1"/>
</dbReference>
<dbReference type="InterPro" id="IPR025944">
    <property type="entry name" value="Sigma_54_int_dom_CS"/>
</dbReference>
<dbReference type="GO" id="GO:0043565">
    <property type="term" value="F:sequence-specific DNA binding"/>
    <property type="evidence" value="ECO:0007669"/>
    <property type="project" value="InterPro"/>
</dbReference>
<dbReference type="Pfam" id="PF25601">
    <property type="entry name" value="AAA_lid_14"/>
    <property type="match status" value="1"/>
</dbReference>
<dbReference type="GO" id="GO:0005524">
    <property type="term" value="F:ATP binding"/>
    <property type="evidence" value="ECO:0007669"/>
    <property type="project" value="UniProtKB-KW"/>
</dbReference>
<protein>
    <submittedName>
        <fullName evidence="7">Sigma-54-dependent Fis family transcriptional regulator</fullName>
    </submittedName>
</protein>
<gene>
    <name evidence="7" type="ORF">D4T97_017070</name>
</gene>
<dbReference type="Pfam" id="PF01590">
    <property type="entry name" value="GAF"/>
    <property type="match status" value="1"/>
</dbReference>
<keyword evidence="8" id="KW-1185">Reference proteome</keyword>
<comment type="caution">
    <text evidence="7">The sequence shown here is derived from an EMBL/GenBank/DDBJ whole genome shotgun (WGS) entry which is preliminary data.</text>
</comment>
<evidence type="ECO:0000256" key="1">
    <source>
        <dbReference type="ARBA" id="ARBA00022741"/>
    </source>
</evidence>
<keyword evidence="2" id="KW-0067">ATP-binding</keyword>
<dbReference type="SUPFAM" id="SSF52540">
    <property type="entry name" value="P-loop containing nucleoside triphosphate hydrolases"/>
    <property type="match status" value="1"/>
</dbReference>
<dbReference type="InterPro" id="IPR009057">
    <property type="entry name" value="Homeodomain-like_sf"/>
</dbReference>
<dbReference type="Pfam" id="PF02954">
    <property type="entry name" value="HTH_8"/>
    <property type="match status" value="1"/>
</dbReference>
<organism evidence="7 8">
    <name type="scientific">Siminovitchia acidinfaciens</name>
    <dbReference type="NCBI Taxonomy" id="2321395"/>
    <lineage>
        <taxon>Bacteria</taxon>
        <taxon>Bacillati</taxon>
        <taxon>Bacillota</taxon>
        <taxon>Bacilli</taxon>
        <taxon>Bacillales</taxon>
        <taxon>Bacillaceae</taxon>
        <taxon>Siminovitchia</taxon>
    </lineage>
</organism>
<reference evidence="7" key="1">
    <citation type="submission" date="2018-12" db="EMBL/GenBank/DDBJ databases">
        <authorList>
            <person name="Sun L."/>
            <person name="Chen Z."/>
        </authorList>
    </citation>
    <scope>NUCLEOTIDE SEQUENCE [LARGE SCALE GENOMIC DNA]</scope>
    <source>
        <strain evidence="7">3-2-2</strain>
    </source>
</reference>
<keyword evidence="1" id="KW-0547">Nucleotide-binding</keyword>
<dbReference type="InterPro" id="IPR027417">
    <property type="entry name" value="P-loop_NTPase"/>
</dbReference>
<dbReference type="Pfam" id="PF00158">
    <property type="entry name" value="Sigma54_activat"/>
    <property type="match status" value="1"/>
</dbReference>
<evidence type="ECO:0000256" key="5">
    <source>
        <dbReference type="ARBA" id="ARBA00023163"/>
    </source>
</evidence>
<dbReference type="Gene3D" id="1.10.8.60">
    <property type="match status" value="1"/>
</dbReference>
<dbReference type="PROSITE" id="PS50045">
    <property type="entry name" value="SIGMA54_INTERACT_4"/>
    <property type="match status" value="1"/>
</dbReference>
<dbReference type="PANTHER" id="PTHR32071">
    <property type="entry name" value="TRANSCRIPTIONAL REGULATORY PROTEIN"/>
    <property type="match status" value="1"/>
</dbReference>
<dbReference type="PROSITE" id="PS00676">
    <property type="entry name" value="SIGMA54_INTERACT_2"/>
    <property type="match status" value="1"/>
</dbReference>